<organism evidence="1 2">
    <name type="scientific">Suillus subaureus</name>
    <dbReference type="NCBI Taxonomy" id="48587"/>
    <lineage>
        <taxon>Eukaryota</taxon>
        <taxon>Fungi</taxon>
        <taxon>Dikarya</taxon>
        <taxon>Basidiomycota</taxon>
        <taxon>Agaricomycotina</taxon>
        <taxon>Agaricomycetes</taxon>
        <taxon>Agaricomycetidae</taxon>
        <taxon>Boletales</taxon>
        <taxon>Suillineae</taxon>
        <taxon>Suillaceae</taxon>
        <taxon>Suillus</taxon>
    </lineage>
</organism>
<protein>
    <submittedName>
        <fullName evidence="1">Uncharacterized protein</fullName>
    </submittedName>
</protein>
<dbReference type="Proteomes" id="UP000807769">
    <property type="component" value="Unassembled WGS sequence"/>
</dbReference>
<comment type="caution">
    <text evidence="1">The sequence shown here is derived from an EMBL/GenBank/DDBJ whole genome shotgun (WGS) entry which is preliminary data.</text>
</comment>
<dbReference type="OrthoDB" id="10495159at2759"/>
<name>A0A9P7DHC0_9AGAM</name>
<dbReference type="AlphaFoldDB" id="A0A9P7DHC0"/>
<accession>A0A9P7DHC0</accession>
<dbReference type="RefSeq" id="XP_041184958.1">
    <property type="nucleotide sequence ID" value="XM_041337562.1"/>
</dbReference>
<keyword evidence="2" id="KW-1185">Reference proteome</keyword>
<gene>
    <name evidence="1" type="ORF">BJ212DRAFT_1416535</name>
</gene>
<evidence type="ECO:0000313" key="2">
    <source>
        <dbReference type="Proteomes" id="UP000807769"/>
    </source>
</evidence>
<dbReference type="GeneID" id="64631578"/>
<evidence type="ECO:0000313" key="1">
    <source>
        <dbReference type="EMBL" id="KAG1792869.1"/>
    </source>
</evidence>
<proteinExistence type="predicted"/>
<dbReference type="EMBL" id="JABBWG010000476">
    <property type="protein sequence ID" value="KAG1792869.1"/>
    <property type="molecule type" value="Genomic_DNA"/>
</dbReference>
<reference evidence="1" key="1">
    <citation type="journal article" date="2020" name="New Phytol.">
        <title>Comparative genomics reveals dynamic genome evolution in host specialist ectomycorrhizal fungi.</title>
        <authorList>
            <person name="Lofgren L.A."/>
            <person name="Nguyen N.H."/>
            <person name="Vilgalys R."/>
            <person name="Ruytinx J."/>
            <person name="Liao H.L."/>
            <person name="Branco S."/>
            <person name="Kuo A."/>
            <person name="LaButti K."/>
            <person name="Lipzen A."/>
            <person name="Andreopoulos W."/>
            <person name="Pangilinan J."/>
            <person name="Riley R."/>
            <person name="Hundley H."/>
            <person name="Na H."/>
            <person name="Barry K."/>
            <person name="Grigoriev I.V."/>
            <person name="Stajich J.E."/>
            <person name="Kennedy P.G."/>
        </authorList>
    </citation>
    <scope>NUCLEOTIDE SEQUENCE</scope>
    <source>
        <strain evidence="1">MN1</strain>
    </source>
</reference>
<sequence length="72" mass="8805">MFARVYMDCYWLLLLLLLLCIRVRLSSNEILIFIRYDVRVLVRSIRCSITLFALRERNFDDGRRCMMRWPGE</sequence>